<proteinExistence type="predicted"/>
<accession>A0A9X2DMZ1</accession>
<evidence type="ECO:0000313" key="1">
    <source>
        <dbReference type="EMBL" id="MCM3713253.1"/>
    </source>
</evidence>
<sequence>MILYTMVPPEFIFPEEEQSYTSQQVIPCEAGQLIVERLNASEYRIVRLLSGDPMHYLNEKYTPGTVIQAKPQF</sequence>
<gene>
    <name evidence="1" type="ORF">M3202_04085</name>
</gene>
<dbReference type="Pfam" id="PF14035">
    <property type="entry name" value="YlzJ"/>
    <property type="match status" value="1"/>
</dbReference>
<evidence type="ECO:0000313" key="2">
    <source>
        <dbReference type="Proteomes" id="UP001139179"/>
    </source>
</evidence>
<protein>
    <submittedName>
        <fullName evidence="1">YlzJ-like family protein</fullName>
    </submittedName>
</protein>
<reference evidence="1" key="1">
    <citation type="submission" date="2022-05" db="EMBL/GenBank/DDBJ databases">
        <title>Comparative Genomics of Spacecraft Associated Microbes.</title>
        <authorList>
            <person name="Tran M.T."/>
            <person name="Wright A."/>
            <person name="Seuylemezian A."/>
            <person name="Eisen J."/>
            <person name="Coil D."/>
        </authorList>
    </citation>
    <scope>NUCLEOTIDE SEQUENCE</scope>
    <source>
        <strain evidence="1">214.1.1</strain>
    </source>
</reference>
<name>A0A9X2DMZ1_9BACI</name>
<dbReference type="EMBL" id="JAMBOL010000002">
    <property type="protein sequence ID" value="MCM3713253.1"/>
    <property type="molecule type" value="Genomic_DNA"/>
</dbReference>
<dbReference type="RefSeq" id="WP_251222065.1">
    <property type="nucleotide sequence ID" value="NZ_JAMBOL010000002.1"/>
</dbReference>
<organism evidence="1 2">
    <name type="scientific">Halalkalibacter oceani</name>
    <dbReference type="NCBI Taxonomy" id="1653776"/>
    <lineage>
        <taxon>Bacteria</taxon>
        <taxon>Bacillati</taxon>
        <taxon>Bacillota</taxon>
        <taxon>Bacilli</taxon>
        <taxon>Bacillales</taxon>
        <taxon>Bacillaceae</taxon>
        <taxon>Halalkalibacter</taxon>
    </lineage>
</organism>
<dbReference type="AlphaFoldDB" id="A0A9X2DMZ1"/>
<keyword evidence="2" id="KW-1185">Reference proteome</keyword>
<dbReference type="Proteomes" id="UP001139179">
    <property type="component" value="Unassembled WGS sequence"/>
</dbReference>
<dbReference type="InterPro" id="IPR025619">
    <property type="entry name" value="YlzJ"/>
</dbReference>
<comment type="caution">
    <text evidence="1">The sequence shown here is derived from an EMBL/GenBank/DDBJ whole genome shotgun (WGS) entry which is preliminary data.</text>
</comment>